<evidence type="ECO:0000313" key="4">
    <source>
        <dbReference type="Proteomes" id="UP000075809"/>
    </source>
</evidence>
<dbReference type="Pfam" id="PF26215">
    <property type="entry name" value="HTH_animal"/>
    <property type="match status" value="1"/>
</dbReference>
<dbReference type="AlphaFoldDB" id="A0A151WG98"/>
<dbReference type="Proteomes" id="UP000075809">
    <property type="component" value="Unassembled WGS sequence"/>
</dbReference>
<sequence length="255" mass="30218">DIALQLNKDNYISKMEEILSDNNTYEIINKDPTNKLTSDLRSLLVRWKGKKFIDDSTYRRLLTTDGIIPKAYGLTKIHKQGNPLRIIVSSINSQLYYFSLFLHNKYYLCHPRFQQNNFINAINIFLSNSYPLEFIFSSIQKRIKFHIDSNNRTVSKRSLRTSEMKILRSTVGKTRRDRVRNDNIRQQCNIQDIVRWGRERRRNWNQHISRMNRDRLVKIARDGKPKGSRLPGRPPKRCRDSWTSVSQEDKTKGLT</sequence>
<name>A0A151WG98_9HYME</name>
<feature type="region of interest" description="Disordered" evidence="1">
    <location>
        <begin position="221"/>
        <end position="255"/>
    </location>
</feature>
<organism evidence="3 4">
    <name type="scientific">Mycetomoellerius zeteki</name>
    <dbReference type="NCBI Taxonomy" id="64791"/>
    <lineage>
        <taxon>Eukaryota</taxon>
        <taxon>Metazoa</taxon>
        <taxon>Ecdysozoa</taxon>
        <taxon>Arthropoda</taxon>
        <taxon>Hexapoda</taxon>
        <taxon>Insecta</taxon>
        <taxon>Pterygota</taxon>
        <taxon>Neoptera</taxon>
        <taxon>Endopterygota</taxon>
        <taxon>Hymenoptera</taxon>
        <taxon>Apocrita</taxon>
        <taxon>Aculeata</taxon>
        <taxon>Formicoidea</taxon>
        <taxon>Formicidae</taxon>
        <taxon>Myrmicinae</taxon>
        <taxon>Mycetomoellerius</taxon>
    </lineage>
</organism>
<protein>
    <recommendedName>
        <fullName evidence="2">Helix-turn-helix domain-containing protein</fullName>
    </recommendedName>
</protein>
<proteinExistence type="predicted"/>
<keyword evidence="4" id="KW-1185">Reference proteome</keyword>
<evidence type="ECO:0000259" key="2">
    <source>
        <dbReference type="Pfam" id="PF26215"/>
    </source>
</evidence>
<accession>A0A151WG98</accession>
<dbReference type="InterPro" id="IPR058912">
    <property type="entry name" value="HTH_animal"/>
</dbReference>
<evidence type="ECO:0000256" key="1">
    <source>
        <dbReference type="SAM" id="MobiDB-lite"/>
    </source>
</evidence>
<gene>
    <name evidence="3" type="ORF">ALC60_14128</name>
</gene>
<reference evidence="3 4" key="1">
    <citation type="submission" date="2015-09" db="EMBL/GenBank/DDBJ databases">
        <title>Trachymyrmex zeteki WGS genome.</title>
        <authorList>
            <person name="Nygaard S."/>
            <person name="Hu H."/>
            <person name="Boomsma J."/>
            <person name="Zhang G."/>
        </authorList>
    </citation>
    <scope>NUCLEOTIDE SEQUENCE [LARGE SCALE GENOMIC DNA]</scope>
    <source>
        <strain evidence="3">Tzet28-1</strain>
        <tissue evidence="3">Whole body</tissue>
    </source>
</reference>
<dbReference type="EMBL" id="KQ983185">
    <property type="protein sequence ID" value="KYQ46837.1"/>
    <property type="molecule type" value="Genomic_DNA"/>
</dbReference>
<evidence type="ECO:0000313" key="3">
    <source>
        <dbReference type="EMBL" id="KYQ46837.1"/>
    </source>
</evidence>
<feature type="non-terminal residue" evidence="3">
    <location>
        <position position="1"/>
    </location>
</feature>
<feature type="domain" description="Helix-turn-helix" evidence="2">
    <location>
        <begin position="105"/>
        <end position="140"/>
    </location>
</feature>